<accession>A0ACC3ADZ0</accession>
<reference evidence="1" key="1">
    <citation type="submission" date="2022-10" db="EMBL/GenBank/DDBJ databases">
        <title>Culturing micro-colonial fungi from biological soil crusts in the Mojave desert and describing Neophaeococcomyces mojavensis, and introducing the new genera and species Taxawa tesnikishii.</title>
        <authorList>
            <person name="Kurbessoian T."/>
            <person name="Stajich J.E."/>
        </authorList>
    </citation>
    <scope>NUCLEOTIDE SEQUENCE</scope>
    <source>
        <strain evidence="1">JES_112</strain>
    </source>
</reference>
<dbReference type="EMBL" id="JAPDRQ010000033">
    <property type="protein sequence ID" value="KAJ9660213.1"/>
    <property type="molecule type" value="Genomic_DNA"/>
</dbReference>
<evidence type="ECO:0000313" key="2">
    <source>
        <dbReference type="Proteomes" id="UP001172386"/>
    </source>
</evidence>
<dbReference type="Proteomes" id="UP001172386">
    <property type="component" value="Unassembled WGS sequence"/>
</dbReference>
<proteinExistence type="predicted"/>
<name>A0ACC3ADZ0_9EURO</name>
<keyword evidence="2" id="KW-1185">Reference proteome</keyword>
<organism evidence="1 2">
    <name type="scientific">Neophaeococcomyces mojaviensis</name>
    <dbReference type="NCBI Taxonomy" id="3383035"/>
    <lineage>
        <taxon>Eukaryota</taxon>
        <taxon>Fungi</taxon>
        <taxon>Dikarya</taxon>
        <taxon>Ascomycota</taxon>
        <taxon>Pezizomycotina</taxon>
        <taxon>Eurotiomycetes</taxon>
        <taxon>Chaetothyriomycetidae</taxon>
        <taxon>Chaetothyriales</taxon>
        <taxon>Chaetothyriales incertae sedis</taxon>
        <taxon>Neophaeococcomyces</taxon>
    </lineage>
</organism>
<comment type="caution">
    <text evidence="1">The sequence shown here is derived from an EMBL/GenBank/DDBJ whole genome shotgun (WGS) entry which is preliminary data.</text>
</comment>
<gene>
    <name evidence="1" type="ORF">H2198_002719</name>
</gene>
<protein>
    <submittedName>
        <fullName evidence="1">Uncharacterized protein</fullName>
    </submittedName>
</protein>
<evidence type="ECO:0000313" key="1">
    <source>
        <dbReference type="EMBL" id="KAJ9660213.1"/>
    </source>
</evidence>
<sequence>MAPSTALPQSLLTCRYWALGSGCPNIDRHGNNICKFAHWDTGGHLAPDFQQRGTCRYWLNGLCLKGESCWYEHRNTGVDGMYQGPITLTGFNLDVANTATKAGFDTWNHRALFDLIWAVKRVALRHAKYGTDRPQLRDSVYPDRYRPSGAGDNTKRKRTAPQQTPFTAAPVKLEQVLVTCKSAQRRFRYKNTRSAQKQQQIPTRAPASHSQKGTVNDPVNLLSDDEMTFSTKRQKLNTGAALVSPRKLEPVSFTFGSHSIPQNASGGVFTQQADLASLADSSLLEFNNNRPNLERDLHMVKRKMVVVAEDMHDCMVIMKHAFDNHGDKLNKESMIPILMDLSNKIELIRKSAAVGTRQVQKVMEDVL</sequence>